<accession>A0ACC0LB77</accession>
<reference evidence="1" key="1">
    <citation type="submission" date="2022-02" db="EMBL/GenBank/DDBJ databases">
        <title>Plant Genome Project.</title>
        <authorList>
            <person name="Zhang R.-G."/>
        </authorList>
    </citation>
    <scope>NUCLEOTIDE SEQUENCE</scope>
    <source>
        <strain evidence="1">AT1</strain>
    </source>
</reference>
<evidence type="ECO:0000313" key="1">
    <source>
        <dbReference type="EMBL" id="KAI8525634.1"/>
    </source>
</evidence>
<proteinExistence type="predicted"/>
<sequence length="918" mass="103072">MHANRRFLHTAFGVTAKPIVFVPILMIFLLVILSLGSVVAADDMVTNIGGIINHNSRIGKEQKTAMDIAVHNFNKRSTMHNLALHYHDLGGDPLQAVYAAKELINEKHVVVIIGMETWSETALVASVGNQAQVPVISLAAGAIKTRQWPLLVQMANDVSEQMNCVAAIVQSNWRRVVVVYEEDMYGGVPAMLPLLSEALQKIGSYIVYHLAVAPFSSLSNPKQFVQEKLMKLKSSQPRAFIVLHASLPMTTVLFTEAKKMDFVGKDSVWVLTDSVASLFDSANSSFFSSMEGVVGIKTEYSENSKQYLEFYEQFRQRFQLEYAEEENYKPGIHALRASDSITAITAALDRDNKTFTSERLLDSLLSSSFTGLSGEIHFEDGRLSYQSIYRVINVFNMTYNKLGYWSPDFGFSKSLNVAEYGKNDSRGKGNTFLKLVDGFIKPPGDLKQVPEGWTMPSLENPLIIGVPGNATSENLVKITSNKNSAEKIYSGFCICVFEEVKRILEYDLPSRYVEFNGTYDNLVGNVANKTFGAAVGDVTILSKRWSSVEFTEPFTESGLLMVVPVKPAHKAWIFLKPFPVETWLATGAVLIYTMFVVWFLEHRSNPEFGGPWKDQLGNVLWFTFSSLFLAHREKIQSNYTRVVVVVWLFVALILTQSYTASLTSMLTISQLQPSVESLKMSNATVGCDANSFRTYVQDVLQYKPENVMPMHNENDYLWSFENGSISAAFLEVPYAKVFANKYCKEYRVYGSSYRFGGFGFVFQKGSPIAANISKAILQLTEDGTLKRLEEEWLTPSAECRNSQTDKNIDVLSFQSFWGLYLFSIATSSICFLLFLAKLLKSFYHDHESGDIHGSDDNVWNKTVRLARYLYKAETGNPRSAPTSSRAAPHIGNTIRLSKFKKRKNRVNVHLSFILDAER</sequence>
<comment type="caution">
    <text evidence="1">The sequence shown here is derived from an EMBL/GenBank/DDBJ whole genome shotgun (WGS) entry which is preliminary data.</text>
</comment>
<evidence type="ECO:0000313" key="2">
    <source>
        <dbReference type="Proteomes" id="UP001062846"/>
    </source>
</evidence>
<dbReference type="Proteomes" id="UP001062846">
    <property type="component" value="Chromosome 13"/>
</dbReference>
<dbReference type="EMBL" id="CM046400">
    <property type="protein sequence ID" value="KAI8525634.1"/>
    <property type="molecule type" value="Genomic_DNA"/>
</dbReference>
<gene>
    <name evidence="1" type="ORF">RHMOL_Rhmol13G0245800</name>
</gene>
<protein>
    <submittedName>
        <fullName evidence="1">Uncharacterized protein</fullName>
    </submittedName>
</protein>
<keyword evidence="2" id="KW-1185">Reference proteome</keyword>
<organism evidence="1 2">
    <name type="scientific">Rhododendron molle</name>
    <name type="common">Chinese azalea</name>
    <name type="synonym">Azalea mollis</name>
    <dbReference type="NCBI Taxonomy" id="49168"/>
    <lineage>
        <taxon>Eukaryota</taxon>
        <taxon>Viridiplantae</taxon>
        <taxon>Streptophyta</taxon>
        <taxon>Embryophyta</taxon>
        <taxon>Tracheophyta</taxon>
        <taxon>Spermatophyta</taxon>
        <taxon>Magnoliopsida</taxon>
        <taxon>eudicotyledons</taxon>
        <taxon>Gunneridae</taxon>
        <taxon>Pentapetalae</taxon>
        <taxon>asterids</taxon>
        <taxon>Ericales</taxon>
        <taxon>Ericaceae</taxon>
        <taxon>Ericoideae</taxon>
        <taxon>Rhodoreae</taxon>
        <taxon>Rhododendron</taxon>
    </lineage>
</organism>
<name>A0ACC0LB77_RHOML</name>